<reference evidence="2 3" key="1">
    <citation type="journal article" date="2011" name="Front. Microbiol.">
        <title>Genomic signatures of strain selection and enhancement in Bacillus atrophaeus var. globigii, a historical biowarfare simulant.</title>
        <authorList>
            <person name="Gibbons H.S."/>
            <person name="Broomall S.M."/>
            <person name="McNew L.A."/>
            <person name="Daligault H."/>
            <person name="Chapman C."/>
            <person name="Bruce D."/>
            <person name="Karavis M."/>
            <person name="Krepps M."/>
            <person name="McGregor P.A."/>
            <person name="Hong C."/>
            <person name="Park K.H."/>
            <person name="Akmal A."/>
            <person name="Feldman A."/>
            <person name="Lin J.S."/>
            <person name="Chang W.E."/>
            <person name="Higgs B.W."/>
            <person name="Demirev P."/>
            <person name="Lindquist J."/>
            <person name="Liem A."/>
            <person name="Fochler E."/>
            <person name="Read T.D."/>
            <person name="Tapia R."/>
            <person name="Johnson S."/>
            <person name="Bishop-Lilly K.A."/>
            <person name="Detter C."/>
            <person name="Han C."/>
            <person name="Sozhamannan S."/>
            <person name="Rosenzweig C.N."/>
            <person name="Skowronski E.W."/>
        </authorList>
    </citation>
    <scope>NUCLEOTIDE SEQUENCE [LARGE SCALE GENOMIC DNA]</scope>
    <source>
        <strain evidence="2 3">GYP-17</strain>
    </source>
</reference>
<dbReference type="PANTHER" id="PTHR46732:SF8">
    <property type="entry name" value="ATP-DEPENDENT PROTEASE LA (LON) DOMAIN PROTEIN"/>
    <property type="match status" value="1"/>
</dbReference>
<dbReference type="Proteomes" id="UP000288405">
    <property type="component" value="Unassembled WGS sequence"/>
</dbReference>
<dbReference type="InterPro" id="IPR015947">
    <property type="entry name" value="PUA-like_sf"/>
</dbReference>
<protein>
    <submittedName>
        <fullName evidence="2">Peptidase S16</fullName>
    </submittedName>
</protein>
<evidence type="ECO:0000313" key="2">
    <source>
        <dbReference type="EMBL" id="RUO36599.1"/>
    </source>
</evidence>
<comment type="caution">
    <text evidence="2">The sequence shown here is derived from an EMBL/GenBank/DDBJ whole genome shotgun (WGS) entry which is preliminary data.</text>
</comment>
<accession>A0A432WS67</accession>
<gene>
    <name evidence="2" type="ORF">CWE11_01950</name>
</gene>
<dbReference type="Gene3D" id="1.10.4060.10">
    <property type="entry name" value="BPP1347 like domain"/>
    <property type="match status" value="1"/>
</dbReference>
<dbReference type="AlphaFoldDB" id="A0A432WS67"/>
<organism evidence="2 3">
    <name type="scientific">Aliidiomarina sanyensis</name>
    <dbReference type="NCBI Taxonomy" id="1249555"/>
    <lineage>
        <taxon>Bacteria</taxon>
        <taxon>Pseudomonadati</taxon>
        <taxon>Pseudomonadota</taxon>
        <taxon>Gammaproteobacteria</taxon>
        <taxon>Alteromonadales</taxon>
        <taxon>Idiomarinaceae</taxon>
        <taxon>Aliidiomarina</taxon>
    </lineage>
</organism>
<dbReference type="PANTHER" id="PTHR46732">
    <property type="entry name" value="ATP-DEPENDENT PROTEASE LA (LON) DOMAIN PROTEIN"/>
    <property type="match status" value="1"/>
</dbReference>
<dbReference type="OrthoDB" id="8558970at2"/>
<dbReference type="SUPFAM" id="SSF88697">
    <property type="entry name" value="PUA domain-like"/>
    <property type="match status" value="1"/>
</dbReference>
<proteinExistence type="predicted"/>
<dbReference type="InterPro" id="IPR003111">
    <property type="entry name" value="Lon_prtase_N"/>
</dbReference>
<dbReference type="RefSeq" id="WP_126775913.1">
    <property type="nucleotide sequence ID" value="NZ_PIPM01000001.1"/>
</dbReference>
<dbReference type="EMBL" id="PIPM01000001">
    <property type="protein sequence ID" value="RUO36599.1"/>
    <property type="molecule type" value="Genomic_DNA"/>
</dbReference>
<dbReference type="SMART" id="SM00464">
    <property type="entry name" value="LON"/>
    <property type="match status" value="1"/>
</dbReference>
<keyword evidence="3" id="KW-1185">Reference proteome</keyword>
<dbReference type="Gene3D" id="2.30.130.40">
    <property type="entry name" value="LON domain-like"/>
    <property type="match status" value="1"/>
</dbReference>
<dbReference type="Pfam" id="PF02190">
    <property type="entry name" value="LON_substr_bdg"/>
    <property type="match status" value="1"/>
</dbReference>
<evidence type="ECO:0000259" key="1">
    <source>
        <dbReference type="SMART" id="SM00464"/>
    </source>
</evidence>
<feature type="domain" description="Lon N-terminal" evidence="1">
    <location>
        <begin position="8"/>
        <end position="194"/>
    </location>
</feature>
<name>A0A432WS67_9GAMM</name>
<sequence>MSEQNTQTLGLFPLTSHILPGGRMQLRIFEPRYVRLVREALKAQSGFGLCMLNPEGCKDENTHILTTGTLVRIVDFESLSDGYLGITIEGDRIFDIQDIWTESDGLRKGTVSLRMPTAQQSGQGVDEQDSILIERLREVFEVYPEFAELYPEKQFDDPLWVYHRWLEILPLQPTTKQNLLRHDYTKDVQHFLHDLFAQNQ</sequence>
<dbReference type="InterPro" id="IPR046336">
    <property type="entry name" value="Lon_prtase_N_sf"/>
</dbReference>
<evidence type="ECO:0000313" key="3">
    <source>
        <dbReference type="Proteomes" id="UP000288405"/>
    </source>
</evidence>